<sequence length="155" mass="17556">MTTNNLIRRLTGMAVAATLGLTGAALPVAAEPASAVPITSPVLQCEGPWANWTMTVDYEVRGNRISVNRVDVYRGASNEFLVNANIHREATSDGWDDWYTTPHDYRLTHMVFEWPDSYHVATRAKPYVVTVMVEMYNRNNGQYRLSPDCRKSFWV</sequence>
<dbReference type="Proteomes" id="UP000635606">
    <property type="component" value="Unassembled WGS sequence"/>
</dbReference>
<evidence type="ECO:0000313" key="3">
    <source>
        <dbReference type="Proteomes" id="UP000635606"/>
    </source>
</evidence>
<comment type="caution">
    <text evidence="2">The sequence shown here is derived from an EMBL/GenBank/DDBJ whole genome shotgun (WGS) entry which is preliminary data.</text>
</comment>
<dbReference type="RefSeq" id="WP_203933187.1">
    <property type="nucleotide sequence ID" value="NZ_BOPH01000113.1"/>
</dbReference>
<feature type="signal peptide" evidence="1">
    <location>
        <begin position="1"/>
        <end position="30"/>
    </location>
</feature>
<evidence type="ECO:0008006" key="4">
    <source>
        <dbReference type="Google" id="ProtNLM"/>
    </source>
</evidence>
<gene>
    <name evidence="2" type="ORF">Voc01_082880</name>
</gene>
<evidence type="ECO:0000256" key="1">
    <source>
        <dbReference type="SAM" id="SignalP"/>
    </source>
</evidence>
<keyword evidence="3" id="KW-1185">Reference proteome</keyword>
<organism evidence="2 3">
    <name type="scientific">Virgisporangium ochraceum</name>
    <dbReference type="NCBI Taxonomy" id="65505"/>
    <lineage>
        <taxon>Bacteria</taxon>
        <taxon>Bacillati</taxon>
        <taxon>Actinomycetota</taxon>
        <taxon>Actinomycetes</taxon>
        <taxon>Micromonosporales</taxon>
        <taxon>Micromonosporaceae</taxon>
        <taxon>Virgisporangium</taxon>
    </lineage>
</organism>
<reference evidence="2" key="1">
    <citation type="submission" date="2021-01" db="EMBL/GenBank/DDBJ databases">
        <title>Whole genome shotgun sequence of Virgisporangium ochraceum NBRC 16418.</title>
        <authorList>
            <person name="Komaki H."/>
            <person name="Tamura T."/>
        </authorList>
    </citation>
    <scope>NUCLEOTIDE SEQUENCE</scope>
    <source>
        <strain evidence="2">NBRC 16418</strain>
    </source>
</reference>
<name>A0A8J4A5V0_9ACTN</name>
<keyword evidence="1" id="KW-0732">Signal</keyword>
<dbReference type="AlphaFoldDB" id="A0A8J4A5V0"/>
<proteinExistence type="predicted"/>
<evidence type="ECO:0000313" key="2">
    <source>
        <dbReference type="EMBL" id="GIJ73371.1"/>
    </source>
</evidence>
<feature type="chain" id="PRO_5038667387" description="Secreted protein" evidence="1">
    <location>
        <begin position="31"/>
        <end position="155"/>
    </location>
</feature>
<dbReference type="EMBL" id="BOPH01000113">
    <property type="protein sequence ID" value="GIJ73371.1"/>
    <property type="molecule type" value="Genomic_DNA"/>
</dbReference>
<protein>
    <recommendedName>
        <fullName evidence="4">Secreted protein</fullName>
    </recommendedName>
</protein>
<accession>A0A8J4A5V0</accession>